<dbReference type="Pfam" id="PF16787">
    <property type="entry name" value="NDC10_II"/>
    <property type="match status" value="1"/>
</dbReference>
<dbReference type="InterPro" id="IPR038279">
    <property type="entry name" value="Ndc10_dom2_sf"/>
</dbReference>
<dbReference type="GO" id="GO:0003677">
    <property type="term" value="F:DNA binding"/>
    <property type="evidence" value="ECO:0007669"/>
    <property type="project" value="UniProtKB-KW"/>
</dbReference>
<protein>
    <recommendedName>
        <fullName evidence="2">Ndc10 domain-containing protein</fullName>
    </recommendedName>
</protein>
<evidence type="ECO:0000313" key="3">
    <source>
        <dbReference type="EMBL" id="OBZ80628.1"/>
    </source>
</evidence>
<name>A0A1C7MV36_9FUNG</name>
<reference evidence="3 4" key="1">
    <citation type="submission" date="2016-03" db="EMBL/GenBank/DDBJ databases">
        <title>Choanephora cucurbitarum.</title>
        <authorList>
            <person name="Min B."/>
            <person name="Park H."/>
            <person name="Park J.-H."/>
            <person name="Shin H.-D."/>
            <person name="Choi I.-G."/>
        </authorList>
    </citation>
    <scope>NUCLEOTIDE SEQUENCE [LARGE SCALE GENOMIC DNA]</scope>
    <source>
        <strain evidence="3 4">KUS-F28377</strain>
    </source>
</reference>
<accession>A0A1C7MV36</accession>
<dbReference type="InParanoid" id="A0A1C7MV36"/>
<dbReference type="Gene3D" id="1.10.443.20">
    <property type="entry name" value="Centromere DNA-binding protein complex CBF3 subunit, domain 2"/>
    <property type="match status" value="1"/>
</dbReference>
<dbReference type="Gene3D" id="1.10.150.130">
    <property type="match status" value="1"/>
</dbReference>
<keyword evidence="4" id="KW-1185">Reference proteome</keyword>
<sequence>TQANEALRRNETVASVLQLQAETRCSNTKKAYDQRQSKFIQFCNRKQYASGIYVTEEKIIDFLKEVVVKDGNTRRTQRGELQANGKPYPLSMSSIDQYVKAVVDLYAVQKSTSVGLINFENPRGSLLKTYLRALRQQEADRMRNSYEDRGAGTLQDGYTPDELIRVSMYYFTSASESMMRDRLVFLMQHMMLLRGESTRKMDLTDLFTLDLKDEGYSECPALVLLMREGKTNYTGRSEDAATIRHKDYKICTFGALAFYFFYRWQIMNESFPDLSRNEFWFDIKVIKGNKGSTNEIDYSTQYKSVCKAFDACGINSQKKIHAGRGCGARHAEI</sequence>
<gene>
    <name evidence="3" type="ORF">A0J61_11323</name>
</gene>
<proteinExistence type="predicted"/>
<keyword evidence="1" id="KW-0238">DNA-binding</keyword>
<feature type="non-terminal residue" evidence="3">
    <location>
        <position position="333"/>
    </location>
</feature>
<dbReference type="Proteomes" id="UP000093000">
    <property type="component" value="Unassembled WGS sequence"/>
</dbReference>
<dbReference type="InterPro" id="IPR031872">
    <property type="entry name" value="NDC10_II"/>
</dbReference>
<dbReference type="InterPro" id="IPR010998">
    <property type="entry name" value="Integrase_recombinase_N"/>
</dbReference>
<comment type="caution">
    <text evidence="3">The sequence shown here is derived from an EMBL/GenBank/DDBJ whole genome shotgun (WGS) entry which is preliminary data.</text>
</comment>
<evidence type="ECO:0000256" key="1">
    <source>
        <dbReference type="ARBA" id="ARBA00023125"/>
    </source>
</evidence>
<dbReference type="OrthoDB" id="2281860at2759"/>
<organism evidence="3 4">
    <name type="scientific">Choanephora cucurbitarum</name>
    <dbReference type="NCBI Taxonomy" id="101091"/>
    <lineage>
        <taxon>Eukaryota</taxon>
        <taxon>Fungi</taxon>
        <taxon>Fungi incertae sedis</taxon>
        <taxon>Mucoromycota</taxon>
        <taxon>Mucoromycotina</taxon>
        <taxon>Mucoromycetes</taxon>
        <taxon>Mucorales</taxon>
        <taxon>Mucorineae</taxon>
        <taxon>Choanephoraceae</taxon>
        <taxon>Choanephoroideae</taxon>
        <taxon>Choanephora</taxon>
    </lineage>
</organism>
<evidence type="ECO:0000259" key="2">
    <source>
        <dbReference type="Pfam" id="PF16787"/>
    </source>
</evidence>
<dbReference type="EMBL" id="LUGH01001906">
    <property type="protein sequence ID" value="OBZ80628.1"/>
    <property type="molecule type" value="Genomic_DNA"/>
</dbReference>
<evidence type="ECO:0000313" key="4">
    <source>
        <dbReference type="Proteomes" id="UP000093000"/>
    </source>
</evidence>
<feature type="non-terminal residue" evidence="3">
    <location>
        <position position="1"/>
    </location>
</feature>
<feature type="domain" description="Ndc10" evidence="2">
    <location>
        <begin position="118"/>
        <end position="332"/>
    </location>
</feature>
<dbReference type="AlphaFoldDB" id="A0A1C7MV36"/>